<dbReference type="Pfam" id="PF01817">
    <property type="entry name" value="CM_2"/>
    <property type="match status" value="1"/>
</dbReference>
<dbReference type="InterPro" id="IPR002701">
    <property type="entry name" value="CM_II_prokaryot"/>
</dbReference>
<evidence type="ECO:0000256" key="15">
    <source>
        <dbReference type="ARBA" id="ARBA00023268"/>
    </source>
</evidence>
<evidence type="ECO:0000259" key="21">
    <source>
        <dbReference type="PROSITE" id="PS51171"/>
    </source>
</evidence>
<keyword evidence="23" id="KW-1185">Reference proteome</keyword>
<dbReference type="UniPathway" id="UPA00120">
    <property type="reaction ID" value="UER00203"/>
</dbReference>
<evidence type="ECO:0000256" key="8">
    <source>
        <dbReference type="ARBA" id="ARBA00014401"/>
    </source>
</evidence>
<comment type="pathway">
    <text evidence="5">Metabolic intermediate biosynthesis; prephenate biosynthesis; prephenate from chorismate: step 1/1.</text>
</comment>
<dbReference type="Gene3D" id="1.20.59.10">
    <property type="entry name" value="Chorismate mutase"/>
    <property type="match status" value="1"/>
</dbReference>
<dbReference type="OrthoDB" id="9802281at2"/>
<evidence type="ECO:0000256" key="1">
    <source>
        <dbReference type="ARBA" id="ARBA00000824"/>
    </source>
</evidence>
<evidence type="ECO:0000256" key="6">
    <source>
        <dbReference type="ARBA" id="ARBA00012404"/>
    </source>
</evidence>
<evidence type="ECO:0000256" key="13">
    <source>
        <dbReference type="ARBA" id="ARBA00023235"/>
    </source>
</evidence>
<dbReference type="PROSITE" id="PS51171">
    <property type="entry name" value="PREPHENATE_DEHYDR_3"/>
    <property type="match status" value="1"/>
</dbReference>
<comment type="subcellular location">
    <subcellularLocation>
        <location evidence="3">Cytoplasm</location>
    </subcellularLocation>
</comment>
<dbReference type="RefSeq" id="WP_102645215.1">
    <property type="nucleotide sequence ID" value="NZ_PNYA01000007.1"/>
</dbReference>
<comment type="catalytic activity">
    <reaction evidence="1">
        <text>chorismate = prephenate</text>
        <dbReference type="Rhea" id="RHEA:13897"/>
        <dbReference type="ChEBI" id="CHEBI:29748"/>
        <dbReference type="ChEBI" id="CHEBI:29934"/>
        <dbReference type="EC" id="5.4.99.5"/>
    </reaction>
</comment>
<keyword evidence="13" id="KW-0413">Isomerase</keyword>
<dbReference type="CDD" id="cd13630">
    <property type="entry name" value="PBP2_PDT_1"/>
    <property type="match status" value="1"/>
</dbReference>
<dbReference type="PIRSF" id="PIRSF001500">
    <property type="entry name" value="Chor_mut_pdt_Ppr"/>
    <property type="match status" value="1"/>
</dbReference>
<evidence type="ECO:0000256" key="12">
    <source>
        <dbReference type="ARBA" id="ARBA00023222"/>
    </source>
</evidence>
<feature type="site" description="Essential for prephenate dehydratase activity" evidence="19">
    <location>
        <position position="268"/>
    </location>
</feature>
<feature type="domain" description="Chorismate mutase" evidence="20">
    <location>
        <begin position="10"/>
        <end position="100"/>
    </location>
</feature>
<dbReference type="GO" id="GO:0009094">
    <property type="term" value="P:L-phenylalanine biosynthetic process"/>
    <property type="evidence" value="ECO:0007669"/>
    <property type="project" value="UniProtKB-UniPathway"/>
</dbReference>
<comment type="caution">
    <text evidence="22">The sequence shown here is derived from an EMBL/GenBank/DDBJ whole genome shotgun (WGS) entry which is preliminary data.</text>
</comment>
<dbReference type="InterPro" id="IPR001086">
    <property type="entry name" value="Preph_deHydtase"/>
</dbReference>
<evidence type="ECO:0000256" key="11">
    <source>
        <dbReference type="ARBA" id="ARBA00023141"/>
    </source>
</evidence>
<keyword evidence="10" id="KW-0028">Amino-acid biosynthesis</keyword>
<dbReference type="SUPFAM" id="SSF53850">
    <property type="entry name" value="Periplasmic binding protein-like II"/>
    <property type="match status" value="1"/>
</dbReference>
<dbReference type="InterPro" id="IPR018528">
    <property type="entry name" value="Preph_deHydtase_CS"/>
</dbReference>
<evidence type="ECO:0000256" key="5">
    <source>
        <dbReference type="ARBA" id="ARBA00004817"/>
    </source>
</evidence>
<evidence type="ECO:0000256" key="2">
    <source>
        <dbReference type="ARBA" id="ARBA00002364"/>
    </source>
</evidence>
<dbReference type="Gene3D" id="3.30.70.260">
    <property type="match status" value="1"/>
</dbReference>
<evidence type="ECO:0000256" key="10">
    <source>
        <dbReference type="ARBA" id="ARBA00022605"/>
    </source>
</evidence>
<dbReference type="SUPFAM" id="SSF55021">
    <property type="entry name" value="ACT-like"/>
    <property type="match status" value="1"/>
</dbReference>
<gene>
    <name evidence="22" type="ORF">C0Z18_09880</name>
</gene>
<evidence type="ECO:0000256" key="17">
    <source>
        <dbReference type="ARBA" id="ARBA00031520"/>
    </source>
</evidence>
<proteinExistence type="predicted"/>
<comment type="function">
    <text evidence="2">Catalyzes the Claisen rearrangement of chorismate to prephenate and the decarboxylation/dehydration of prephenate to phenylpyruvate.</text>
</comment>
<evidence type="ECO:0000256" key="19">
    <source>
        <dbReference type="PIRSR" id="PIRSR001500-2"/>
    </source>
</evidence>
<comment type="catalytic activity">
    <reaction evidence="18">
        <text>prephenate + H(+) = 3-phenylpyruvate + CO2 + H2O</text>
        <dbReference type="Rhea" id="RHEA:21648"/>
        <dbReference type="ChEBI" id="CHEBI:15377"/>
        <dbReference type="ChEBI" id="CHEBI:15378"/>
        <dbReference type="ChEBI" id="CHEBI:16526"/>
        <dbReference type="ChEBI" id="CHEBI:18005"/>
        <dbReference type="ChEBI" id="CHEBI:29934"/>
        <dbReference type="EC" id="4.2.1.51"/>
    </reaction>
</comment>
<evidence type="ECO:0000256" key="3">
    <source>
        <dbReference type="ARBA" id="ARBA00004496"/>
    </source>
</evidence>
<evidence type="ECO:0000256" key="4">
    <source>
        <dbReference type="ARBA" id="ARBA00004741"/>
    </source>
</evidence>
<dbReference type="PROSITE" id="PS51168">
    <property type="entry name" value="CHORISMATE_MUT_2"/>
    <property type="match status" value="1"/>
</dbReference>
<dbReference type="EMBL" id="PNYA01000007">
    <property type="protein sequence ID" value="PMS20834.1"/>
    <property type="molecule type" value="Genomic_DNA"/>
</dbReference>
<evidence type="ECO:0000313" key="23">
    <source>
        <dbReference type="Proteomes" id="UP000235616"/>
    </source>
</evidence>
<dbReference type="UniPathway" id="UPA00121">
    <property type="reaction ID" value="UER00345"/>
</dbReference>
<dbReference type="PROSITE" id="PS00857">
    <property type="entry name" value="PREPHENATE_DEHYDR_1"/>
    <property type="match status" value="1"/>
</dbReference>
<dbReference type="Gene3D" id="3.40.190.10">
    <property type="entry name" value="Periplasmic binding protein-like II"/>
    <property type="match status" value="2"/>
</dbReference>
<dbReference type="Proteomes" id="UP000235616">
    <property type="component" value="Unassembled WGS sequence"/>
</dbReference>
<dbReference type="InterPro" id="IPR036979">
    <property type="entry name" value="CM_dom_sf"/>
</dbReference>
<keyword evidence="15" id="KW-0511">Multifunctional enzyme</keyword>
<dbReference type="InterPro" id="IPR008242">
    <property type="entry name" value="Chor_mutase/pphenate_deHydtase"/>
</dbReference>
<dbReference type="EC" id="5.4.99.5" evidence="6"/>
<dbReference type="PANTHER" id="PTHR21022">
    <property type="entry name" value="PREPHENATE DEHYDRATASE P PROTEIN"/>
    <property type="match status" value="1"/>
</dbReference>
<keyword evidence="11" id="KW-0057">Aromatic amino acid biosynthesis</keyword>
<name>A0A2N7VUK1_9BURK</name>
<comment type="pathway">
    <text evidence="4">Amino-acid biosynthesis; L-phenylalanine biosynthesis; phenylpyruvate from prephenate: step 1/1.</text>
</comment>
<evidence type="ECO:0000256" key="18">
    <source>
        <dbReference type="ARBA" id="ARBA00047848"/>
    </source>
</evidence>
<evidence type="ECO:0000313" key="22">
    <source>
        <dbReference type="EMBL" id="PMS20834.1"/>
    </source>
</evidence>
<dbReference type="GO" id="GO:0004106">
    <property type="term" value="F:chorismate mutase activity"/>
    <property type="evidence" value="ECO:0007669"/>
    <property type="project" value="UniProtKB-EC"/>
</dbReference>
<feature type="domain" description="Prephenate dehydratase" evidence="21">
    <location>
        <begin position="100"/>
        <end position="275"/>
    </location>
</feature>
<dbReference type="EC" id="4.2.1.51" evidence="7"/>
<dbReference type="GO" id="GO:0046417">
    <property type="term" value="P:chorismate metabolic process"/>
    <property type="evidence" value="ECO:0007669"/>
    <property type="project" value="InterPro"/>
</dbReference>
<dbReference type="SUPFAM" id="SSF48600">
    <property type="entry name" value="Chorismate mutase II"/>
    <property type="match status" value="1"/>
</dbReference>
<accession>A0A2N7VUK1</accession>
<sequence>MTPLELAPPPTVDDAIAACRTRIDSIDADLLALIVQRVECATEIGRLKRRGGLPVYHPARESSIIANLCARSHGALRDDHVASIWGALFSASRALQGAPSAAFLGPAGTFTEAATRQFFGDAVRTDARETLEGVFAALSEGETEFAVVPIENSTEGTITRTVDLLAQHAAPITGEIEQAIVHCLLSASGSLEGVDCVLAHEQALAQCRGWLDAHAPRLRRIAVSSNGAAAREAAEHGHCAAIAGEPAALRYRLRIVARAIQDDPNNYTRFLVLGGPSPEPTGNDRTSLSFAPSDGTDELAHLFGVLAQRQIDVLWLAVRPARAAGLPYRYFADLHGHASDPHVRAALDDLAPTLSGLRVLGAYPRARLTDAVCRSSSGH</sequence>
<evidence type="ECO:0000259" key="20">
    <source>
        <dbReference type="PROSITE" id="PS51168"/>
    </source>
</evidence>
<keyword evidence="9" id="KW-0963">Cytoplasm</keyword>
<dbReference type="SMART" id="SM00830">
    <property type="entry name" value="CM_2"/>
    <property type="match status" value="1"/>
</dbReference>
<dbReference type="PANTHER" id="PTHR21022:SF19">
    <property type="entry name" value="PREPHENATE DEHYDRATASE-RELATED"/>
    <property type="match status" value="1"/>
</dbReference>
<dbReference type="InterPro" id="IPR045865">
    <property type="entry name" value="ACT-like_dom_sf"/>
</dbReference>
<keyword evidence="14" id="KW-0456">Lyase</keyword>
<evidence type="ECO:0000256" key="16">
    <source>
        <dbReference type="ARBA" id="ARBA00031175"/>
    </source>
</evidence>
<organism evidence="22 23">
    <name type="scientific">Trinickia dabaoshanensis</name>
    <dbReference type="NCBI Taxonomy" id="564714"/>
    <lineage>
        <taxon>Bacteria</taxon>
        <taxon>Pseudomonadati</taxon>
        <taxon>Pseudomonadota</taxon>
        <taxon>Betaproteobacteria</taxon>
        <taxon>Burkholderiales</taxon>
        <taxon>Burkholderiaceae</taxon>
        <taxon>Trinickia</taxon>
    </lineage>
</organism>
<dbReference type="Pfam" id="PF00800">
    <property type="entry name" value="PDT"/>
    <property type="match status" value="1"/>
</dbReference>
<dbReference type="GO" id="GO:0004664">
    <property type="term" value="F:prephenate dehydratase activity"/>
    <property type="evidence" value="ECO:0007669"/>
    <property type="project" value="UniProtKB-EC"/>
</dbReference>
<dbReference type="InterPro" id="IPR036263">
    <property type="entry name" value="Chorismate_II_sf"/>
</dbReference>
<dbReference type="GO" id="GO:0005737">
    <property type="term" value="C:cytoplasm"/>
    <property type="evidence" value="ECO:0007669"/>
    <property type="project" value="UniProtKB-SubCell"/>
</dbReference>
<protein>
    <recommendedName>
        <fullName evidence="8">Bifunctional chorismate mutase/prephenate dehydratase</fullName>
        <ecNumber evidence="7">4.2.1.51</ecNumber>
        <ecNumber evidence="6">5.4.99.5</ecNumber>
    </recommendedName>
    <alternativeName>
        <fullName evidence="17">Chorismate mutase-prephenate dehydratase</fullName>
    </alternativeName>
    <alternativeName>
        <fullName evidence="16">p-protein</fullName>
    </alternativeName>
</protein>
<evidence type="ECO:0000256" key="9">
    <source>
        <dbReference type="ARBA" id="ARBA00022490"/>
    </source>
</evidence>
<evidence type="ECO:0000256" key="14">
    <source>
        <dbReference type="ARBA" id="ARBA00023239"/>
    </source>
</evidence>
<dbReference type="AlphaFoldDB" id="A0A2N7VUK1"/>
<evidence type="ECO:0000256" key="7">
    <source>
        <dbReference type="ARBA" id="ARBA00013147"/>
    </source>
</evidence>
<keyword evidence="12" id="KW-0584">Phenylalanine biosynthesis</keyword>
<reference evidence="22 23" key="1">
    <citation type="submission" date="2018-01" db="EMBL/GenBank/DDBJ databases">
        <title>Whole genome analyses suggest that Burkholderia sensu lato contains two further novel genera in the rhizoxinica-symbiotica group Mycetohabitans gen. nov., and Trinickia gen. nov.: implications for the evolution of diazotrophy and nodulation in the Burkholderiaceae.</title>
        <authorList>
            <person name="Estrada-de los Santos P."/>
            <person name="Palmer M."/>
            <person name="Chavez-Ramirez B."/>
            <person name="Beukes C."/>
            <person name="Steenkamp E.T."/>
            <person name="Hirsch A.M."/>
            <person name="Manyaka P."/>
            <person name="Maluk M."/>
            <person name="Lafos M."/>
            <person name="Crook M."/>
            <person name="Gross E."/>
            <person name="Simon M.F."/>
            <person name="Bueno dos Reis Junior F."/>
            <person name="Poole P.S."/>
            <person name="Venter S.N."/>
            <person name="James E.K."/>
        </authorList>
    </citation>
    <scope>NUCLEOTIDE SEQUENCE [LARGE SCALE GENOMIC DNA]</scope>
    <source>
        <strain evidence="22 23">GIMN1.004</strain>
    </source>
</reference>